<dbReference type="InterPro" id="IPR046349">
    <property type="entry name" value="C1-like_sf"/>
</dbReference>
<dbReference type="InterPro" id="IPR002219">
    <property type="entry name" value="PKC_DAG/PE"/>
</dbReference>
<dbReference type="InterPro" id="IPR037607">
    <property type="entry name" value="DGK"/>
</dbReference>
<dbReference type="GO" id="GO:0016020">
    <property type="term" value="C:membrane"/>
    <property type="evidence" value="ECO:0007669"/>
    <property type="project" value="UniProtKB-SubCell"/>
</dbReference>
<dbReference type="Pfam" id="PF00130">
    <property type="entry name" value="C1_1"/>
    <property type="match status" value="1"/>
</dbReference>
<keyword evidence="2" id="KW-0863">Zinc-finger</keyword>
<dbReference type="PROSITE" id="PS50081">
    <property type="entry name" value="ZF_DAG_PE_2"/>
    <property type="match status" value="3"/>
</dbReference>
<name>A0A7R8WL64_9CRUS</name>
<evidence type="ECO:0000256" key="2">
    <source>
        <dbReference type="ARBA" id="ARBA00022771"/>
    </source>
</evidence>
<dbReference type="SMART" id="SM00109">
    <property type="entry name" value="C1"/>
    <property type="match status" value="3"/>
</dbReference>
<dbReference type="GO" id="GO:0004143">
    <property type="term" value="F:ATP-dependent diacylglycerol kinase activity"/>
    <property type="evidence" value="ECO:0007669"/>
    <property type="project" value="InterPro"/>
</dbReference>
<dbReference type="PANTHER" id="PTHR11255:SF54">
    <property type="entry name" value="DIACYLGLYCEROL KINASE THETA"/>
    <property type="match status" value="1"/>
</dbReference>
<keyword evidence="1" id="KW-0479">Metal-binding</keyword>
<accession>A0A7R8WL64</accession>
<evidence type="ECO:0000313" key="4">
    <source>
        <dbReference type="EMBL" id="CAD7233823.1"/>
    </source>
</evidence>
<organism evidence="4">
    <name type="scientific">Cyprideis torosa</name>
    <dbReference type="NCBI Taxonomy" id="163714"/>
    <lineage>
        <taxon>Eukaryota</taxon>
        <taxon>Metazoa</taxon>
        <taxon>Ecdysozoa</taxon>
        <taxon>Arthropoda</taxon>
        <taxon>Crustacea</taxon>
        <taxon>Oligostraca</taxon>
        <taxon>Ostracoda</taxon>
        <taxon>Podocopa</taxon>
        <taxon>Podocopida</taxon>
        <taxon>Cytherocopina</taxon>
        <taxon>Cytheroidea</taxon>
        <taxon>Cytherideidae</taxon>
        <taxon>Cyprideis</taxon>
    </lineage>
</organism>
<keyword evidence="3" id="KW-0862">Zinc</keyword>
<dbReference type="AlphaFoldDB" id="A0A7R8WL64"/>
<protein>
    <submittedName>
        <fullName evidence="4">Uncharacterized protein</fullName>
    </submittedName>
</protein>
<dbReference type="Gene3D" id="3.30.60.20">
    <property type="match status" value="3"/>
</dbReference>
<gene>
    <name evidence="4" type="ORF">CTOB1V02_LOCUS11642</name>
</gene>
<dbReference type="EMBL" id="OB667036">
    <property type="protein sequence ID" value="CAD7233823.1"/>
    <property type="molecule type" value="Genomic_DNA"/>
</dbReference>
<sequence>MKHLRATEDFELNSVTRINPVPHCWSESQHSSKKKFCNVCRKKLEDAWALKCEICGYHIHTDCQDIALPNCKECATYIPERSLENYAHSHHWREVTIGEKNPVPHCWSESQHSSKKKFCNVCRKKLEDAWALKCEICGYHIHTDCQDIALPNCKECATYIPERSLENYAHSHHWREGNLPPNSKCYHCKKSCWSAECLTGLRCQWCGIT</sequence>
<evidence type="ECO:0000256" key="1">
    <source>
        <dbReference type="ARBA" id="ARBA00022723"/>
    </source>
</evidence>
<dbReference type="PROSITE" id="PS00479">
    <property type="entry name" value="ZF_DAG_PE_1"/>
    <property type="match status" value="1"/>
</dbReference>
<reference evidence="4" key="1">
    <citation type="submission" date="2020-11" db="EMBL/GenBank/DDBJ databases">
        <authorList>
            <person name="Tran Van P."/>
        </authorList>
    </citation>
    <scope>NUCLEOTIDE SEQUENCE</scope>
</reference>
<dbReference type="GO" id="GO:0007165">
    <property type="term" value="P:signal transduction"/>
    <property type="evidence" value="ECO:0007669"/>
    <property type="project" value="InterPro"/>
</dbReference>
<dbReference type="PANTHER" id="PTHR11255">
    <property type="entry name" value="DIACYLGLYCEROL KINASE"/>
    <property type="match status" value="1"/>
</dbReference>
<feature type="non-terminal residue" evidence="4">
    <location>
        <position position="1"/>
    </location>
</feature>
<dbReference type="OrthoDB" id="242257at2759"/>
<dbReference type="CDD" id="cd20804">
    <property type="entry name" value="C1_DGKtheta_typeV_rpt2"/>
    <property type="match status" value="2"/>
</dbReference>
<proteinExistence type="predicted"/>
<dbReference type="SUPFAM" id="SSF57889">
    <property type="entry name" value="Cysteine-rich domain"/>
    <property type="match status" value="3"/>
</dbReference>
<dbReference type="GO" id="GO:0008270">
    <property type="term" value="F:zinc ion binding"/>
    <property type="evidence" value="ECO:0007669"/>
    <property type="project" value="UniProtKB-KW"/>
</dbReference>
<evidence type="ECO:0000256" key="3">
    <source>
        <dbReference type="ARBA" id="ARBA00022833"/>
    </source>
</evidence>